<gene>
    <name evidence="1" type="ORF">EST38_g10163</name>
</gene>
<evidence type="ECO:0000313" key="1">
    <source>
        <dbReference type="EMBL" id="RXW15688.1"/>
    </source>
</evidence>
<dbReference type="Proteomes" id="UP000290288">
    <property type="component" value="Unassembled WGS sequence"/>
</dbReference>
<evidence type="ECO:0000313" key="2">
    <source>
        <dbReference type="Proteomes" id="UP000290288"/>
    </source>
</evidence>
<sequence length="205" mass="22866">MSKPCLITRREALDKVCSPFPSFWNLCTNIPKKTRAIAHAEQITFAQALTETAYLYDEAGKSESPLVLGARGVGGSKRAKSLADRGGDVRLHRGKFHHRNAKEVDVCDADVNGLDDQPFYLEPARRSTQPMVIDSLADVKIKVAKPKGIRKEYDWVESVAPVLAIDDDLRSVFSEEEWVEIYEAERQQVLLKTPYATVASSSRTS</sequence>
<protein>
    <submittedName>
        <fullName evidence="1">Uncharacterized protein</fullName>
    </submittedName>
</protein>
<dbReference type="EMBL" id="SDEE01000523">
    <property type="protein sequence ID" value="RXW15688.1"/>
    <property type="molecule type" value="Genomic_DNA"/>
</dbReference>
<dbReference type="OrthoDB" id="2739946at2759"/>
<organism evidence="1 2">
    <name type="scientific">Candolleomyces aberdarensis</name>
    <dbReference type="NCBI Taxonomy" id="2316362"/>
    <lineage>
        <taxon>Eukaryota</taxon>
        <taxon>Fungi</taxon>
        <taxon>Dikarya</taxon>
        <taxon>Basidiomycota</taxon>
        <taxon>Agaricomycotina</taxon>
        <taxon>Agaricomycetes</taxon>
        <taxon>Agaricomycetidae</taxon>
        <taxon>Agaricales</taxon>
        <taxon>Agaricineae</taxon>
        <taxon>Psathyrellaceae</taxon>
        <taxon>Candolleomyces</taxon>
    </lineage>
</organism>
<dbReference type="AlphaFoldDB" id="A0A4V1Q2N3"/>
<accession>A0A4V1Q2N3</accession>
<name>A0A4V1Q2N3_9AGAR</name>
<proteinExistence type="predicted"/>
<keyword evidence="2" id="KW-1185">Reference proteome</keyword>
<reference evidence="1 2" key="1">
    <citation type="submission" date="2019-01" db="EMBL/GenBank/DDBJ databases">
        <title>Draft genome sequence of Psathyrella aberdarensis IHI B618.</title>
        <authorList>
            <person name="Buettner E."/>
            <person name="Kellner H."/>
        </authorList>
    </citation>
    <scope>NUCLEOTIDE SEQUENCE [LARGE SCALE GENOMIC DNA]</scope>
    <source>
        <strain evidence="1 2">IHI B618</strain>
    </source>
</reference>
<comment type="caution">
    <text evidence="1">The sequence shown here is derived from an EMBL/GenBank/DDBJ whole genome shotgun (WGS) entry which is preliminary data.</text>
</comment>